<dbReference type="PANTHER" id="PTHR24198:SF165">
    <property type="entry name" value="ANKYRIN REPEAT-CONTAINING PROTEIN-RELATED"/>
    <property type="match status" value="1"/>
</dbReference>
<evidence type="ECO:0000313" key="3">
    <source>
        <dbReference type="EMBL" id="QKF93829.1"/>
    </source>
</evidence>
<dbReference type="InterPro" id="IPR002110">
    <property type="entry name" value="Ankyrin_rpt"/>
</dbReference>
<gene>
    <name evidence="3" type="ORF">Fadolivirus_1_371</name>
</gene>
<evidence type="ECO:0000313" key="4">
    <source>
        <dbReference type="Proteomes" id="UP001162001"/>
    </source>
</evidence>
<accession>A0A7D3UV22</accession>
<dbReference type="SMART" id="SM00248">
    <property type="entry name" value="ANK"/>
    <property type="match status" value="7"/>
</dbReference>
<dbReference type="PANTHER" id="PTHR24198">
    <property type="entry name" value="ANKYRIN REPEAT AND PROTEIN KINASE DOMAIN-CONTAINING PROTEIN"/>
    <property type="match status" value="1"/>
</dbReference>
<dbReference type="Proteomes" id="UP001162001">
    <property type="component" value="Segment"/>
</dbReference>
<name>A0A7D3UV22_9VIRU</name>
<keyword evidence="4" id="KW-1185">Reference proteome</keyword>
<proteinExistence type="predicted"/>
<evidence type="ECO:0000256" key="1">
    <source>
        <dbReference type="ARBA" id="ARBA00022737"/>
    </source>
</evidence>
<sequence length="725" mass="85003">MNIKKLINNNKWDKIYNLIIKKKINPEEIIANGNNIVHLAAINNNSKIINYFIDNNKQILNKSNDDGNTPIHLLAIYGYIDLLKQSIKKYPKFLDLLNNNNENIPNLLYNDAEFIEWVTKYKEFDILIDDINGQNIITKNITESSTIKDTNYKIIKNMINNNLDKIMNYNDSLLCYAIQENKPHIAKLLIKKGYDINKKDRGYSTPFLYAVKNKNYELIELLINKGANINYNGAEGDNNPLIFAINNNDDKMINLLVDNGFNINNYNRNLETPLHYALYNKNTKLKPTTISKLLYYGDLNIKNTSGETPLHLLCKNQNWRNYNSIIKNKKMDIFIEDNRNKRPFDYIDGNGVYDFINLIVTSYSNQIDGQITSIDQCRKNPDSEICKHELKKYIFKTKRSIPIAEDQMIMGNKMKLIIGKNALHGLFNSDSLHNMIYTVIMLMKYKNLGIPYQYYFNDKFINDKIKITTNNLYSQPHEMVISDLVKIYNDYFFEIVPYLIIWRDSNRYFVHDDIHYHINKCLVSKNIRFILFKLTLVITPNSTHANIILYDKVKNTLERFEPYGVIPYLETNKLDEFIEQMGRKLINKDLTYYSPKDIFGTIGFQTISNDSRHEVKKLADPAGFCLSWTFWYLEMRLNNPEIHPSEIIKQSKDKIINTSIADGDKMFITFIRNYASDLDKQKNQFMASAGIHINEMYNLLLTPNDQRKITMYMTSIFGKIIEERY</sequence>
<dbReference type="SUPFAM" id="SSF48403">
    <property type="entry name" value="Ankyrin repeat"/>
    <property type="match status" value="1"/>
</dbReference>
<dbReference type="Pfam" id="PF12796">
    <property type="entry name" value="Ank_2"/>
    <property type="match status" value="2"/>
</dbReference>
<dbReference type="PRINTS" id="PR01415">
    <property type="entry name" value="ANKYRIN"/>
</dbReference>
<dbReference type="PROSITE" id="PS50297">
    <property type="entry name" value="ANK_REP_REGION"/>
    <property type="match status" value="1"/>
</dbReference>
<evidence type="ECO:0000256" key="2">
    <source>
        <dbReference type="ARBA" id="ARBA00023043"/>
    </source>
</evidence>
<reference evidence="3 4" key="1">
    <citation type="submission" date="2020-04" db="EMBL/GenBank/DDBJ databases">
        <title>Advantages and limits of metagenomic assembly and binning of a giant virus.</title>
        <authorList>
            <person name="Schulz F."/>
            <person name="Andreani J."/>
            <person name="Francis R."/>
            <person name="Boudjemaa H."/>
            <person name="Bou Khalil J.Y."/>
            <person name="Lee J."/>
            <person name="La Scola B."/>
            <person name="Woyke T."/>
        </authorList>
    </citation>
    <scope>NUCLEOTIDE SEQUENCE [LARGE SCALE GENOMIC DNA]</scope>
    <source>
        <strain evidence="3 4">FV1/VV64</strain>
    </source>
</reference>
<organism evidence="3 4">
    <name type="scientific">Fadolivirus FV1/VV64</name>
    <dbReference type="NCBI Taxonomy" id="3070911"/>
    <lineage>
        <taxon>Viruses</taxon>
        <taxon>Varidnaviria</taxon>
        <taxon>Bamfordvirae</taxon>
        <taxon>Nucleocytoviricota</taxon>
        <taxon>Megaviricetes</taxon>
        <taxon>Imitervirales</taxon>
        <taxon>Mimiviridae</taxon>
        <taxon>Klosneuvirinae</taxon>
        <taxon>Fadolivirus</taxon>
        <taxon>Fadolivirus algeromassiliense</taxon>
    </lineage>
</organism>
<dbReference type="PROSITE" id="PS50088">
    <property type="entry name" value="ANK_REPEAT"/>
    <property type="match status" value="3"/>
</dbReference>
<dbReference type="EMBL" id="MT418680">
    <property type="protein sequence ID" value="QKF93829.1"/>
    <property type="molecule type" value="Genomic_DNA"/>
</dbReference>
<protein>
    <submittedName>
        <fullName evidence="3">Ankyrin repeat protein</fullName>
    </submittedName>
</protein>
<keyword evidence="2" id="KW-0040">ANK repeat</keyword>
<dbReference type="InterPro" id="IPR036770">
    <property type="entry name" value="Ankyrin_rpt-contain_sf"/>
</dbReference>
<dbReference type="Pfam" id="PF00023">
    <property type="entry name" value="Ank"/>
    <property type="match status" value="1"/>
</dbReference>
<keyword evidence="1" id="KW-0677">Repeat</keyword>
<dbReference type="Gene3D" id="1.25.40.20">
    <property type="entry name" value="Ankyrin repeat-containing domain"/>
    <property type="match status" value="2"/>
</dbReference>